<dbReference type="AlphaFoldDB" id="A0A0G4FZ77"/>
<proteinExistence type="predicted"/>
<dbReference type="Pfam" id="PF24923">
    <property type="entry name" value="ATP-grasp_IQCH"/>
    <property type="match status" value="1"/>
</dbReference>
<dbReference type="EMBL" id="CDMY01000531">
    <property type="protein sequence ID" value="CEM20919.1"/>
    <property type="molecule type" value="Genomic_DNA"/>
</dbReference>
<dbReference type="Proteomes" id="UP000041254">
    <property type="component" value="Unassembled WGS sequence"/>
</dbReference>
<dbReference type="InParanoid" id="A0A0G4FZ77"/>
<dbReference type="VEuPathDB" id="CryptoDB:Vbra_16564"/>
<evidence type="ECO:0000313" key="4">
    <source>
        <dbReference type="Proteomes" id="UP000041254"/>
    </source>
</evidence>
<organism evidence="3 4">
    <name type="scientific">Vitrella brassicaformis (strain CCMP3155)</name>
    <dbReference type="NCBI Taxonomy" id="1169540"/>
    <lineage>
        <taxon>Eukaryota</taxon>
        <taxon>Sar</taxon>
        <taxon>Alveolata</taxon>
        <taxon>Colpodellida</taxon>
        <taxon>Vitrellaceae</taxon>
        <taxon>Vitrella</taxon>
    </lineage>
</organism>
<reference evidence="3 4" key="1">
    <citation type="submission" date="2014-11" db="EMBL/GenBank/DDBJ databases">
        <authorList>
            <person name="Zhu J."/>
            <person name="Qi W."/>
            <person name="Song R."/>
        </authorList>
    </citation>
    <scope>NUCLEOTIDE SEQUENCE [LARGE SCALE GENOMIC DNA]</scope>
</reference>
<dbReference type="InterPro" id="IPR038752">
    <property type="entry name" value="IQCH"/>
</dbReference>
<feature type="region of interest" description="Disordered" evidence="1">
    <location>
        <begin position="161"/>
        <end position="209"/>
    </location>
</feature>
<evidence type="ECO:0000313" key="3">
    <source>
        <dbReference type="EMBL" id="CEM20919.1"/>
    </source>
</evidence>
<dbReference type="STRING" id="1169540.A0A0G4FZ77"/>
<feature type="compositionally biased region" description="Pro residues" evidence="1">
    <location>
        <begin position="972"/>
        <end position="985"/>
    </location>
</feature>
<evidence type="ECO:0000259" key="2">
    <source>
        <dbReference type="Pfam" id="PF24923"/>
    </source>
</evidence>
<dbReference type="PANTHER" id="PTHR14465:SF0">
    <property type="entry name" value="IQ DOMAIN-CONTAINING PROTEIN H"/>
    <property type="match status" value="1"/>
</dbReference>
<dbReference type="InterPro" id="IPR056855">
    <property type="entry name" value="ATP-grasp_IQCH"/>
</dbReference>
<feature type="compositionally biased region" description="Basic and acidic residues" evidence="1">
    <location>
        <begin position="254"/>
        <end position="264"/>
    </location>
</feature>
<feature type="compositionally biased region" description="Basic residues" evidence="1">
    <location>
        <begin position="184"/>
        <end position="195"/>
    </location>
</feature>
<evidence type="ECO:0000256" key="1">
    <source>
        <dbReference type="SAM" id="MobiDB-lite"/>
    </source>
</evidence>
<name>A0A0G4FZ77_VITBC</name>
<gene>
    <name evidence="3" type="ORF">Vbra_16564</name>
</gene>
<feature type="domain" description="IQCH-like ATP-grasp" evidence="2">
    <location>
        <begin position="722"/>
        <end position="956"/>
    </location>
</feature>
<dbReference type="OrthoDB" id="2117703at2759"/>
<protein>
    <recommendedName>
        <fullName evidence="2">IQCH-like ATP-grasp domain-containing protein</fullName>
    </recommendedName>
</protein>
<keyword evidence="4" id="KW-1185">Reference proteome</keyword>
<feature type="compositionally biased region" description="Gly residues" evidence="1">
    <location>
        <begin position="1032"/>
        <end position="1048"/>
    </location>
</feature>
<dbReference type="PANTHER" id="PTHR14465">
    <property type="entry name" value="IQ DOMAIN-CONTAINING PROTEIN H"/>
    <property type="match status" value="1"/>
</dbReference>
<feature type="region of interest" description="Disordered" evidence="1">
    <location>
        <begin position="234"/>
        <end position="344"/>
    </location>
</feature>
<sequence length="1277" mass="138602">MAQLEELGKLVVDLRRDLQAIQENLQAMPTSPSSSEKRAGATHAVTAQYHLLQATLERADASLKQRAEKILQLVVNRGNHEVFYPPIPDPVAHPRPRPFPPAAAAPHPALLQFAAAASPLEVFPFPSVQESHAALSTFSDIESLPPHLRIAPLMHLKDTRLTTLPGRHPPPPPQGQLPATGRPSKLKQTKPKRFLPKTNKLDPLADPPSLTENDLQCGLLDLAVRGFLPHSADVTPAMERGRPVIHTKQATLHPPDDKREERYEPAPPLPALNLRLDPTPAWHAPARPRDDTGEGTRVTLALPAPPQAAQEVPSTHRLPPTFFTSLPEPATPEPGEMEEREEERAAPAAVAAPVRQLPAPHAAAAEEGLRALAEIEIVIRNGHVQPSVEYQLFKKHHHRHWGAITQYLQRLETMFSAKEALVCKVHGGRLASLASDECQVASDLQLMGCVVAFEATPDAAGEGGPASSLRRIRLQTRGHRAAISAGGKSSLAGAMHGTATTIIGSWWKMRKERRKFIQHKKRIKATNFIREQWGLYLAVKRTRKTVFAMMQERQREYKRLLYEFGGDWPSKKSGRRLEVHVPSVAVPDSRKETSQYWWERQNAQLGRLFRVWDPSIDVVYVTCEHPPSELLEYFYKIMTLRGIDNPQGKIQIVVAEEAANLPRVSLTTALLCSPKAIRRIRTIAKGRFGYIVPGHVSPLEVQLSSALGLPLFGPPPTKVASLSTKSEMRRVMQTAQIPSGPHATNINQADKFYESLSVLIMEHPEIPMWVFKIDDETSARGTALIDMSALGIIGHLKKMMQEGGGGAREEGQQQGGQGGAGDEKEPWSRQKTINMVAKVLVKYVPKKVQLCDPKAYPTWTHYFTEYLRVGGVIEGCPPGVIGRPSVHLRVDPDGSSRVLATTESVQSKPLIHAFSVAPQTCASYQPLADAASLLGRALAARSIIGFITIDFVVFETQRPPEGSPAADMMRPSPSPSPSSPPPDSLPPSSTGQAGTLAPGEEPISFAGLKSPSPDVPSEMSVVSREMSPVRQEGGGLGGGGGGGESLGSLGSVGVGEGEGGLLAWVVDIDVRMTDDCAMLFFGQAISQALYNPNTGVFDNLNVVQPSAEVDSSVNDSMQPGDSALQSQPSASTTVSFVLAHCVESPPLCRLSLRQLFQVSKAKGFSYDLMHNHGVTFTYAQGYQSLLSFLLIAPSPPQCLQRLMSFVPFLADPQDAMARRGGGGSLAAHEEGGVGEGGKRAVTIGELQRALRHLGRDEVIGGRLLGERGMDEPNKEGI</sequence>
<accession>A0A0G4FZ77</accession>
<feature type="region of interest" description="Disordered" evidence="1">
    <location>
        <begin position="958"/>
        <end position="1048"/>
    </location>
</feature>
<feature type="region of interest" description="Disordered" evidence="1">
    <location>
        <begin position="801"/>
        <end position="828"/>
    </location>
</feature>